<dbReference type="RefSeq" id="WP_106240564.1">
    <property type="nucleotide sequence ID" value="NZ_PVZC01000001.1"/>
</dbReference>
<evidence type="ECO:0000256" key="3">
    <source>
        <dbReference type="ARBA" id="ARBA00022475"/>
    </source>
</evidence>
<dbReference type="PANTHER" id="PTHR43227:SF8">
    <property type="entry name" value="DIACETYLCHITOBIOSE UPTAKE SYSTEM PERMEASE PROTEIN DASB"/>
    <property type="match status" value="1"/>
</dbReference>
<feature type="domain" description="ABC transmembrane type-1" evidence="9">
    <location>
        <begin position="116"/>
        <end position="338"/>
    </location>
</feature>
<organism evidence="10 11">
    <name type="scientific">Allonocardiopsis opalescens</name>
    <dbReference type="NCBI Taxonomy" id="1144618"/>
    <lineage>
        <taxon>Bacteria</taxon>
        <taxon>Bacillati</taxon>
        <taxon>Actinomycetota</taxon>
        <taxon>Actinomycetes</taxon>
        <taxon>Streptosporangiales</taxon>
        <taxon>Allonocardiopsis</taxon>
    </lineage>
</organism>
<feature type="transmembrane region" description="Helical" evidence="7">
    <location>
        <begin position="208"/>
        <end position="234"/>
    </location>
</feature>
<feature type="transmembrane region" description="Helical" evidence="7">
    <location>
        <begin position="255"/>
        <end position="278"/>
    </location>
</feature>
<dbReference type="Pfam" id="PF00528">
    <property type="entry name" value="BPD_transp_1"/>
    <property type="match status" value="1"/>
</dbReference>
<protein>
    <submittedName>
        <fullName evidence="10">N,N'-diacetylchitobiose transport system permease protein</fullName>
    </submittedName>
</protein>
<accession>A0A2T0QFL3</accession>
<proteinExistence type="inferred from homology"/>
<comment type="subcellular location">
    <subcellularLocation>
        <location evidence="1 7">Cell membrane</location>
        <topology evidence="1 7">Multi-pass membrane protein</topology>
    </subcellularLocation>
</comment>
<keyword evidence="2 7" id="KW-0813">Transport</keyword>
<dbReference type="SUPFAM" id="SSF161098">
    <property type="entry name" value="MetI-like"/>
    <property type="match status" value="1"/>
</dbReference>
<evidence type="ECO:0000256" key="8">
    <source>
        <dbReference type="SAM" id="MobiDB-lite"/>
    </source>
</evidence>
<dbReference type="PROSITE" id="PS50928">
    <property type="entry name" value="ABC_TM1"/>
    <property type="match status" value="1"/>
</dbReference>
<sequence>MANRANTANTADTASTGADRAGAEPRRGGPERPAASHRSRRERPSSSRRRFRYGPYLLILPSLAVLCVVLVWPIIQMVWISLHSYTLRHLNSGSPEWNSFAHYVSILSDGYFWRVFANTIAVTAIMVVLTMVLGTLVGLLLHKLPRWFSTIVAVGLMLAWATPVLTASFVYRWMFWTERGLVNYLLQVLPDWLVGSGWDDYNWFIDAASLFTILILIVVWQSFPFVAVSVLAGLKSIPHEMYEAARVDGAGPWRSFWSVTFPMLRPLFALILILQIIWDFRVFTQLFVLANGFQNRDVFLLSYYSYQQGFAATPANYGMGSAIAVIMTVLVLVITAYHIRMMIRQGELR</sequence>
<feature type="transmembrane region" description="Helical" evidence="7">
    <location>
        <begin position="148"/>
        <end position="171"/>
    </location>
</feature>
<evidence type="ECO:0000256" key="7">
    <source>
        <dbReference type="RuleBase" id="RU363032"/>
    </source>
</evidence>
<keyword evidence="6 7" id="KW-0472">Membrane</keyword>
<dbReference type="Proteomes" id="UP000237846">
    <property type="component" value="Unassembled WGS sequence"/>
</dbReference>
<gene>
    <name evidence="10" type="ORF">CLV72_1011244</name>
</gene>
<name>A0A2T0QFL3_9ACTN</name>
<dbReference type="AlphaFoldDB" id="A0A2T0QFL3"/>
<dbReference type="GO" id="GO:0055085">
    <property type="term" value="P:transmembrane transport"/>
    <property type="evidence" value="ECO:0007669"/>
    <property type="project" value="InterPro"/>
</dbReference>
<evidence type="ECO:0000259" key="9">
    <source>
        <dbReference type="PROSITE" id="PS50928"/>
    </source>
</evidence>
<dbReference type="Gene3D" id="1.10.3720.10">
    <property type="entry name" value="MetI-like"/>
    <property type="match status" value="1"/>
</dbReference>
<dbReference type="InterPro" id="IPR000515">
    <property type="entry name" value="MetI-like"/>
</dbReference>
<dbReference type="EMBL" id="PVZC01000001">
    <property type="protein sequence ID" value="PRY02641.1"/>
    <property type="molecule type" value="Genomic_DNA"/>
</dbReference>
<feature type="transmembrane region" description="Helical" evidence="7">
    <location>
        <begin position="317"/>
        <end position="339"/>
    </location>
</feature>
<feature type="transmembrane region" description="Helical" evidence="7">
    <location>
        <begin position="115"/>
        <end position="141"/>
    </location>
</feature>
<feature type="compositionally biased region" description="Low complexity" evidence="8">
    <location>
        <begin position="1"/>
        <end position="18"/>
    </location>
</feature>
<dbReference type="OrthoDB" id="34224at2"/>
<feature type="transmembrane region" description="Helical" evidence="7">
    <location>
        <begin position="53"/>
        <end position="75"/>
    </location>
</feature>
<keyword evidence="4 7" id="KW-0812">Transmembrane</keyword>
<reference evidence="10 11" key="1">
    <citation type="submission" date="2018-03" db="EMBL/GenBank/DDBJ databases">
        <title>Genomic Encyclopedia of Archaeal and Bacterial Type Strains, Phase II (KMG-II): from individual species to whole genera.</title>
        <authorList>
            <person name="Goeker M."/>
        </authorList>
    </citation>
    <scope>NUCLEOTIDE SEQUENCE [LARGE SCALE GENOMIC DNA]</scope>
    <source>
        <strain evidence="10 11">DSM 45601</strain>
    </source>
</reference>
<evidence type="ECO:0000313" key="11">
    <source>
        <dbReference type="Proteomes" id="UP000237846"/>
    </source>
</evidence>
<feature type="compositionally biased region" description="Basic and acidic residues" evidence="8">
    <location>
        <begin position="21"/>
        <end position="30"/>
    </location>
</feature>
<feature type="compositionally biased region" description="Basic residues" evidence="8">
    <location>
        <begin position="35"/>
        <end position="46"/>
    </location>
</feature>
<dbReference type="InterPro" id="IPR035906">
    <property type="entry name" value="MetI-like_sf"/>
</dbReference>
<dbReference type="CDD" id="cd06261">
    <property type="entry name" value="TM_PBP2"/>
    <property type="match status" value="1"/>
</dbReference>
<comment type="similarity">
    <text evidence="7">Belongs to the binding-protein-dependent transport system permease family.</text>
</comment>
<dbReference type="InterPro" id="IPR050809">
    <property type="entry name" value="UgpAE/MalFG_permease"/>
</dbReference>
<keyword evidence="5 7" id="KW-1133">Transmembrane helix</keyword>
<evidence type="ECO:0000256" key="5">
    <source>
        <dbReference type="ARBA" id="ARBA00022989"/>
    </source>
</evidence>
<evidence type="ECO:0000256" key="2">
    <source>
        <dbReference type="ARBA" id="ARBA00022448"/>
    </source>
</evidence>
<evidence type="ECO:0000256" key="1">
    <source>
        <dbReference type="ARBA" id="ARBA00004651"/>
    </source>
</evidence>
<feature type="region of interest" description="Disordered" evidence="8">
    <location>
        <begin position="1"/>
        <end position="46"/>
    </location>
</feature>
<evidence type="ECO:0000256" key="6">
    <source>
        <dbReference type="ARBA" id="ARBA00023136"/>
    </source>
</evidence>
<evidence type="ECO:0000256" key="4">
    <source>
        <dbReference type="ARBA" id="ARBA00022692"/>
    </source>
</evidence>
<keyword evidence="11" id="KW-1185">Reference proteome</keyword>
<evidence type="ECO:0000313" key="10">
    <source>
        <dbReference type="EMBL" id="PRY02641.1"/>
    </source>
</evidence>
<dbReference type="GO" id="GO:0005886">
    <property type="term" value="C:plasma membrane"/>
    <property type="evidence" value="ECO:0007669"/>
    <property type="project" value="UniProtKB-SubCell"/>
</dbReference>
<keyword evidence="3" id="KW-1003">Cell membrane</keyword>
<comment type="caution">
    <text evidence="10">The sequence shown here is derived from an EMBL/GenBank/DDBJ whole genome shotgun (WGS) entry which is preliminary data.</text>
</comment>
<dbReference type="PANTHER" id="PTHR43227">
    <property type="entry name" value="BLL4140 PROTEIN"/>
    <property type="match status" value="1"/>
</dbReference>